<dbReference type="EMBL" id="ONZQ02000001">
    <property type="protein sequence ID" value="SPN97082.1"/>
    <property type="molecule type" value="Genomic_DNA"/>
</dbReference>
<gene>
    <name evidence="2" type="ORF">DNG_00598</name>
</gene>
<accession>A0AAE8MRJ3</accession>
<feature type="compositionally biased region" description="Polar residues" evidence="1">
    <location>
        <begin position="174"/>
        <end position="191"/>
    </location>
</feature>
<proteinExistence type="predicted"/>
<reference evidence="2" key="1">
    <citation type="submission" date="2018-03" db="EMBL/GenBank/DDBJ databases">
        <authorList>
            <person name="Guldener U."/>
        </authorList>
    </citation>
    <scope>NUCLEOTIDE SEQUENCE</scope>
</reference>
<keyword evidence="3" id="KW-1185">Reference proteome</keyword>
<feature type="region of interest" description="Disordered" evidence="1">
    <location>
        <begin position="174"/>
        <end position="239"/>
    </location>
</feature>
<feature type="compositionally biased region" description="Basic and acidic residues" evidence="1">
    <location>
        <begin position="305"/>
        <end position="317"/>
    </location>
</feature>
<sequence length="399" mass="43657">MTSTNIPSPSVDTLLSPLLPALPTAAVSTQPSPALLPLLSPILRQRVQVFSSDSKEPWLRLLSYDTTNVSKLKDIVRGSALEPHPVSGEVEIDWESDSQIRFRRVDKETFQARVAIPELQLGFQLVHCADEASGESDGWRIGEVIAVDNLCPFSGFDGQESVSAAEQHYNELVNQKKTTPAVNGTAPNGTSYLGDPEDDDDDDDDYWARYDATPARTPATRTPAAKRSPAPQSLQASTSNLDLTSSAEDDYFAQYDSVQPAMDNHDPDEARNLEALDPPVGLKPIDSPPRTEVSETTGTWTLADTWERSPPRDDHVNGVDLAHPRPASSASSSRGSDTVAKLEQTAERQGQSEFGVKQHISRSIRSLFLLSRAAGIDREEFEDMVRSELDVLGMMEGEE</sequence>
<evidence type="ECO:0000313" key="3">
    <source>
        <dbReference type="Proteomes" id="UP001187682"/>
    </source>
</evidence>
<feature type="compositionally biased region" description="Acidic residues" evidence="1">
    <location>
        <begin position="195"/>
        <end position="205"/>
    </location>
</feature>
<feature type="region of interest" description="Disordered" evidence="1">
    <location>
        <begin position="274"/>
        <end position="354"/>
    </location>
</feature>
<dbReference type="AlphaFoldDB" id="A0AAE8MRJ3"/>
<protein>
    <submittedName>
        <fullName evidence="2">Uncharacterized protein</fullName>
    </submittedName>
</protein>
<feature type="compositionally biased region" description="Low complexity" evidence="1">
    <location>
        <begin position="324"/>
        <end position="334"/>
    </location>
</feature>
<organism evidence="2 3">
    <name type="scientific">Cephalotrichum gorgonifer</name>
    <dbReference type="NCBI Taxonomy" id="2041049"/>
    <lineage>
        <taxon>Eukaryota</taxon>
        <taxon>Fungi</taxon>
        <taxon>Dikarya</taxon>
        <taxon>Ascomycota</taxon>
        <taxon>Pezizomycotina</taxon>
        <taxon>Sordariomycetes</taxon>
        <taxon>Hypocreomycetidae</taxon>
        <taxon>Microascales</taxon>
        <taxon>Microascaceae</taxon>
        <taxon>Cephalotrichum</taxon>
    </lineage>
</organism>
<dbReference type="Proteomes" id="UP001187682">
    <property type="component" value="Unassembled WGS sequence"/>
</dbReference>
<evidence type="ECO:0000256" key="1">
    <source>
        <dbReference type="SAM" id="MobiDB-lite"/>
    </source>
</evidence>
<name>A0AAE8MRJ3_9PEZI</name>
<evidence type="ECO:0000313" key="2">
    <source>
        <dbReference type="EMBL" id="SPN97082.1"/>
    </source>
</evidence>
<feature type="compositionally biased region" description="Low complexity" evidence="1">
    <location>
        <begin position="209"/>
        <end position="231"/>
    </location>
</feature>
<comment type="caution">
    <text evidence="2">The sequence shown here is derived from an EMBL/GenBank/DDBJ whole genome shotgun (WGS) entry which is preliminary data.</text>
</comment>